<dbReference type="SUPFAM" id="SSF56601">
    <property type="entry name" value="beta-lactamase/transpeptidase-like"/>
    <property type="match status" value="1"/>
</dbReference>
<evidence type="ECO:0000256" key="3">
    <source>
        <dbReference type="ARBA" id="ARBA00022676"/>
    </source>
</evidence>
<evidence type="ECO:0000256" key="6">
    <source>
        <dbReference type="ARBA" id="ARBA00023268"/>
    </source>
</evidence>
<dbReference type="Pfam" id="PF00912">
    <property type="entry name" value="Transgly"/>
    <property type="match status" value="1"/>
</dbReference>
<dbReference type="Gene3D" id="1.10.3810.10">
    <property type="entry name" value="Biosynthetic peptidoglycan transglycosylase-like"/>
    <property type="match status" value="1"/>
</dbReference>
<keyword evidence="1" id="KW-0121">Carboxypeptidase</keyword>
<keyword evidence="6" id="KW-0511">Multifunctional enzyme</keyword>
<dbReference type="InterPro" id="IPR001264">
    <property type="entry name" value="Glyco_trans_51"/>
</dbReference>
<dbReference type="InterPro" id="IPR023346">
    <property type="entry name" value="Lysozyme-like_dom_sf"/>
</dbReference>
<keyword evidence="5" id="KW-0378">Hydrolase</keyword>
<evidence type="ECO:0000256" key="7">
    <source>
        <dbReference type="ARBA" id="ARBA00034000"/>
    </source>
</evidence>
<organism evidence="12 13">
    <name type="scientific">Alkalicoccobacillus plakortidis</name>
    <dbReference type="NCBI Taxonomy" id="444060"/>
    <lineage>
        <taxon>Bacteria</taxon>
        <taxon>Bacillati</taxon>
        <taxon>Bacillota</taxon>
        <taxon>Bacilli</taxon>
        <taxon>Bacillales</taxon>
        <taxon>Bacillaceae</taxon>
        <taxon>Alkalicoccobacillus</taxon>
    </lineage>
</organism>
<comment type="catalytic activity">
    <reaction evidence="8">
        <text>[GlcNAc-(1-&gt;4)-Mur2Ac(oyl-L-Ala-gamma-D-Glu-L-Lys-D-Ala-D-Ala)](n)-di-trans,octa-cis-undecaprenyl diphosphate + beta-D-GlcNAc-(1-&gt;4)-Mur2Ac(oyl-L-Ala-gamma-D-Glu-L-Lys-D-Ala-D-Ala)-di-trans,octa-cis-undecaprenyl diphosphate = [GlcNAc-(1-&gt;4)-Mur2Ac(oyl-L-Ala-gamma-D-Glu-L-Lys-D-Ala-D-Ala)](n+1)-di-trans,octa-cis-undecaprenyl diphosphate + di-trans,octa-cis-undecaprenyl diphosphate + H(+)</text>
        <dbReference type="Rhea" id="RHEA:23708"/>
        <dbReference type="Rhea" id="RHEA-COMP:9602"/>
        <dbReference type="Rhea" id="RHEA-COMP:9603"/>
        <dbReference type="ChEBI" id="CHEBI:15378"/>
        <dbReference type="ChEBI" id="CHEBI:58405"/>
        <dbReference type="ChEBI" id="CHEBI:60033"/>
        <dbReference type="ChEBI" id="CHEBI:78435"/>
        <dbReference type="EC" id="2.4.99.28"/>
    </reaction>
</comment>
<comment type="caution">
    <text evidence="12">The sequence shown here is derived from an EMBL/GenBank/DDBJ whole genome shotgun (WGS) entry which is preliminary data.</text>
</comment>
<feature type="domain" description="Penicillin-binding protein transpeptidase" evidence="10">
    <location>
        <begin position="236"/>
        <end position="525"/>
    </location>
</feature>
<dbReference type="InterPro" id="IPR036950">
    <property type="entry name" value="PBP_transglycosylase"/>
</dbReference>
<dbReference type="InterPro" id="IPR001460">
    <property type="entry name" value="PCN-bd_Tpept"/>
</dbReference>
<evidence type="ECO:0000256" key="5">
    <source>
        <dbReference type="ARBA" id="ARBA00022801"/>
    </source>
</evidence>
<dbReference type="RefSeq" id="WP_251603968.1">
    <property type="nucleotide sequence ID" value="NZ_JAMQJY010000001.1"/>
</dbReference>
<feature type="compositionally biased region" description="Polar residues" evidence="9">
    <location>
        <begin position="598"/>
        <end position="613"/>
    </location>
</feature>
<protein>
    <submittedName>
        <fullName evidence="12">PBP1A family penicillin-binding protein</fullName>
    </submittedName>
</protein>
<evidence type="ECO:0000256" key="4">
    <source>
        <dbReference type="ARBA" id="ARBA00022679"/>
    </source>
</evidence>
<sequence length="613" mass="67779">MIILGLIYVDLLGAVRANITEGFGAEGASTITQQLVKNLFLNNEKALTRKVQEQYLAIKLEQQYSKDQILTMYLNQIYLGRAGYGVKIAAETYFNKSLDELSIADAALLAGIPRRPSYYDPIQNPENAESRRNLIIGLMEQQGKITAEEAEEARNVSIEDQIDYTETDTTSPYAAFYSEVLKELEENDDFTVNDIYNSGLQVYTSLDTDAQEHVENVLESDEIITNYPDNPDFQAGITLMDTTNGQIKAIGSGRQQSSNRNDFNYATDITRQPGSTIKPILDYAPAIEYLQWSTAHVLVDEPHEYSNGDEFGNFGGTYKGAISMRSALSSSQNVPAVKALQEVGLERAEPFAKQLLTLDHEETFQEAYALGGFDKGVSTKDMAGAYAAFGNGGTFTEPHTIRKIVFADDREINLEPEPVKAMEDYTAYMITDMLKTVVSSGTGQQANVAGVPLAGKTGTTNFTLAQREQHNIPSSGSPDSWFAGYSTNYTAAVWTGYDGVKEGNYINRDNNENRIAQHIFKSVMEQISAGKESSDFVKPDSVIERRVERGTEKLPSSGTPQSEIVTELFVRGAEPTEESETYEEEEEEELEELPSPTGLQASYDESSEQIIVS</sequence>
<keyword evidence="2" id="KW-0645">Protease</keyword>
<evidence type="ECO:0000256" key="1">
    <source>
        <dbReference type="ARBA" id="ARBA00022645"/>
    </source>
</evidence>
<accession>A0ABT0XEQ2</accession>
<dbReference type="PANTHER" id="PTHR32282">
    <property type="entry name" value="BINDING PROTEIN TRANSPEPTIDASE, PUTATIVE-RELATED"/>
    <property type="match status" value="1"/>
</dbReference>
<dbReference type="PANTHER" id="PTHR32282:SF29">
    <property type="entry name" value="PENICILLIN-BINDING PROTEIN 1A"/>
    <property type="match status" value="1"/>
</dbReference>
<dbReference type="EMBL" id="JAMQJY010000001">
    <property type="protein sequence ID" value="MCM2674376.1"/>
    <property type="molecule type" value="Genomic_DNA"/>
</dbReference>
<keyword evidence="3" id="KW-0328">Glycosyltransferase</keyword>
<comment type="catalytic activity">
    <reaction evidence="7">
        <text>Preferential cleavage: (Ac)2-L-Lys-D-Ala-|-D-Ala. Also transpeptidation of peptidyl-alanyl moieties that are N-acyl substituents of D-alanine.</text>
        <dbReference type="EC" id="3.4.16.4"/>
    </reaction>
</comment>
<dbReference type="SUPFAM" id="SSF53955">
    <property type="entry name" value="Lysozyme-like"/>
    <property type="match status" value="1"/>
</dbReference>
<evidence type="ECO:0000256" key="8">
    <source>
        <dbReference type="ARBA" id="ARBA00049902"/>
    </source>
</evidence>
<evidence type="ECO:0000256" key="9">
    <source>
        <dbReference type="SAM" id="MobiDB-lite"/>
    </source>
</evidence>
<evidence type="ECO:0000256" key="2">
    <source>
        <dbReference type="ARBA" id="ARBA00022670"/>
    </source>
</evidence>
<name>A0ABT0XEQ2_9BACI</name>
<dbReference type="Gene3D" id="3.40.710.10">
    <property type="entry name" value="DD-peptidase/beta-lactamase superfamily"/>
    <property type="match status" value="1"/>
</dbReference>
<feature type="domain" description="Glycosyl transferase family 51" evidence="11">
    <location>
        <begin position="9"/>
        <end position="139"/>
    </location>
</feature>
<dbReference type="Pfam" id="PF00905">
    <property type="entry name" value="Transpeptidase"/>
    <property type="match status" value="1"/>
</dbReference>
<evidence type="ECO:0000259" key="11">
    <source>
        <dbReference type="Pfam" id="PF00912"/>
    </source>
</evidence>
<evidence type="ECO:0000313" key="13">
    <source>
        <dbReference type="Proteomes" id="UP001203665"/>
    </source>
</evidence>
<reference evidence="12" key="1">
    <citation type="submission" date="2022-06" db="EMBL/GenBank/DDBJ databases">
        <title>Alkalicoccobacillus porphyridii sp. nov., isolated from a marine red alga, Porphyridium purpureum and reclassification of Shouchella plakortidis and Shouchella gibsonii as Alkalicoccobacillus plakortidis comb. nov. and Alkalicoccobacillus gibsonii comb. nov.</title>
        <authorList>
            <person name="Kim K.H."/>
            <person name="Lee J.K."/>
            <person name="Han D.M."/>
            <person name="Baek J.H."/>
            <person name="Jeon C.O."/>
        </authorList>
    </citation>
    <scope>NUCLEOTIDE SEQUENCE</scope>
    <source>
        <strain evidence="12">DSM 19153</strain>
    </source>
</reference>
<dbReference type="InterPro" id="IPR012338">
    <property type="entry name" value="Beta-lactam/transpept-like"/>
</dbReference>
<keyword evidence="4" id="KW-0808">Transferase</keyword>
<keyword evidence="13" id="KW-1185">Reference proteome</keyword>
<gene>
    <name evidence="12" type="ORF">NDM98_01830</name>
</gene>
<feature type="region of interest" description="Disordered" evidence="9">
    <location>
        <begin position="570"/>
        <end position="613"/>
    </location>
</feature>
<evidence type="ECO:0000313" key="12">
    <source>
        <dbReference type="EMBL" id="MCM2674376.1"/>
    </source>
</evidence>
<feature type="compositionally biased region" description="Acidic residues" evidence="9">
    <location>
        <begin position="575"/>
        <end position="592"/>
    </location>
</feature>
<dbReference type="NCBIfam" id="TIGR02074">
    <property type="entry name" value="PBP_1a_fam"/>
    <property type="match status" value="1"/>
</dbReference>
<evidence type="ECO:0000259" key="10">
    <source>
        <dbReference type="Pfam" id="PF00905"/>
    </source>
</evidence>
<proteinExistence type="predicted"/>
<dbReference type="Proteomes" id="UP001203665">
    <property type="component" value="Unassembled WGS sequence"/>
</dbReference>
<dbReference type="InterPro" id="IPR050396">
    <property type="entry name" value="Glycosyltr_51/Transpeptidase"/>
</dbReference>